<dbReference type="RefSeq" id="WP_145154502.1">
    <property type="nucleotide sequence ID" value="NZ_VNIM01000089.1"/>
</dbReference>
<dbReference type="AlphaFoldDB" id="A0A558QWD3"/>
<dbReference type="InterPro" id="IPR011990">
    <property type="entry name" value="TPR-like_helical_dom_sf"/>
</dbReference>
<sequence length="718" mass="74614">MTHRLRITPHRLGASVGIVLLGLGAIATASALMAPSETALLQASVSARDFGTARLPSRDAGTDAPGRFALGLRALIGAGRTDAALAEIERRRTARPDDLSLRRQRAMLLGTLGRTADQQTELAAIARRTARADDIRALIAAAAARGDWRAERGVFLSLAGQASDAETERLAALDAKAGDQTSAWHRLATLEASGRRISPPAVAQLIALAATHAPADAFLPLYARLRTAGHSVPPLDALLDTIAATRPAVALALATQAAAGDPLRLAERRIRLLEAAGQRAPALALFDRIIAAPAGTVSQAAIVRLAYDLDAVPTLFRAIAAGRLARLPPPLALDLARRAVAAGQPGTIPAIDAAAVGDWRRLDPWLAVQLARRAGDRAGVRRYAAMLPPDRTAGIEEAMARAAGDRTALRDILMGNGKDPATAAERLIADGFAADGERLLLRAAATAAPGDPIVARLLYLWGPRPRPERLAWLLARAHAAPDTGGRLEWLRLYANRAPPGAALAALAGDPAGGTTPSLLARLAIAAGAGRRADAAAAVNGLLDGRLLATAELRRIVPLLPAGESRQRLAVYARLAGAGGATPRMRCDLAWSSFATRRLDEARDHAAACLAGNPDDSAALSLAGEIAQAAGDDTAARRLYARALAATPETAKTVAARATLIERLGRPRDALAIVRAARADALRDGDALQDKALRALEARLLIATGRPAAAGTLLAGTGR</sequence>
<organism evidence="1 2">
    <name type="scientific">Alterirhizorhabdus solaris</name>
    <dbReference type="NCBI Taxonomy" id="2529389"/>
    <lineage>
        <taxon>Bacteria</taxon>
        <taxon>Pseudomonadati</taxon>
        <taxon>Pseudomonadota</taxon>
        <taxon>Alphaproteobacteria</taxon>
        <taxon>Sphingomonadales</taxon>
        <taxon>Rhizorhabdaceae</taxon>
        <taxon>Alterirhizorhabdus</taxon>
    </lineage>
</organism>
<proteinExistence type="predicted"/>
<dbReference type="OrthoDB" id="7459994at2"/>
<reference evidence="1 2" key="1">
    <citation type="submission" date="2019-07" db="EMBL/GenBank/DDBJ databases">
        <title>Sphingomonas solaris sp. nov., isolated from a solar panel from Boston, Massachusetts.</title>
        <authorList>
            <person name="Tanner K."/>
            <person name="Pascual J."/>
            <person name="Mancuso C."/>
            <person name="Pereto J."/>
            <person name="Khalil A."/>
            <person name="Vilanova C."/>
        </authorList>
    </citation>
    <scope>NUCLEOTIDE SEQUENCE [LARGE SCALE GENOMIC DNA]</scope>
    <source>
        <strain evidence="1 2">R4DWN</strain>
    </source>
</reference>
<keyword evidence="2" id="KW-1185">Reference proteome</keyword>
<evidence type="ECO:0000313" key="1">
    <source>
        <dbReference type="EMBL" id="TVV71382.1"/>
    </source>
</evidence>
<dbReference type="SUPFAM" id="SSF48452">
    <property type="entry name" value="TPR-like"/>
    <property type="match status" value="1"/>
</dbReference>
<protein>
    <submittedName>
        <fullName evidence="1">Uncharacterized protein</fullName>
    </submittedName>
</protein>
<dbReference type="Gene3D" id="1.25.40.10">
    <property type="entry name" value="Tetratricopeptide repeat domain"/>
    <property type="match status" value="1"/>
</dbReference>
<name>A0A558QWD3_9SPHN</name>
<accession>A0A558QWD3</accession>
<dbReference type="Proteomes" id="UP000318681">
    <property type="component" value="Unassembled WGS sequence"/>
</dbReference>
<dbReference type="EMBL" id="VNIM01000089">
    <property type="protein sequence ID" value="TVV71382.1"/>
    <property type="molecule type" value="Genomic_DNA"/>
</dbReference>
<gene>
    <name evidence="1" type="ORF">FOY91_16955</name>
</gene>
<comment type="caution">
    <text evidence="1">The sequence shown here is derived from an EMBL/GenBank/DDBJ whole genome shotgun (WGS) entry which is preliminary data.</text>
</comment>
<evidence type="ECO:0000313" key="2">
    <source>
        <dbReference type="Proteomes" id="UP000318681"/>
    </source>
</evidence>